<evidence type="ECO:0000259" key="3">
    <source>
        <dbReference type="Pfam" id="PF05043"/>
    </source>
</evidence>
<dbReference type="PANTHER" id="PTHR30185">
    <property type="entry name" value="CRYPTIC BETA-GLUCOSIDE BGL OPERON ANTITERMINATOR"/>
    <property type="match status" value="1"/>
</dbReference>
<dbReference type="Pfam" id="PF05043">
    <property type="entry name" value="Mga"/>
    <property type="match status" value="1"/>
</dbReference>
<organism evidence="4 5">
    <name type="scientific">Mammaliicoccus lentus</name>
    <name type="common">Staphylococcus lentus</name>
    <dbReference type="NCBI Taxonomy" id="42858"/>
    <lineage>
        <taxon>Bacteria</taxon>
        <taxon>Bacillati</taxon>
        <taxon>Bacillota</taxon>
        <taxon>Bacilli</taxon>
        <taxon>Bacillales</taxon>
        <taxon>Staphylococcaceae</taxon>
        <taxon>Mammaliicoccus</taxon>
    </lineage>
</organism>
<accession>A0ABS6GYV9</accession>
<sequence length="343" mass="40366">MLKSRPLNILNIFLSRNESISTKELSIIFKKTERTIRNDLKDVNEFLLLNQLNEMGKNRGSYILKLSDKEEEKLKFLISDDIEEQAYNPAFRREYIITNALDKTCFKKVYELCEELEISKSTMDKDMKQIRIDLEKYDLKIESNLEIGLHIEGKESQIRTFLYDYLVNKITEDNVNISTLYESYSPILKYLDNKDLNFINDTYNKLIAIHQSDIKLSAIILTSIWLSRVRKGHIYEINHVDKTAKFSIIHIFINDLINQYDLKVSRNEFHYIINKLEVLIGDNEIIVDDRHEALSQLVSLKLIEYVEHELSIDFTGYQSHLFEGLNKHISGLISRLEKGIQIY</sequence>
<protein>
    <submittedName>
        <fullName evidence="4">Helix-turn-helix domain-containing protein</fullName>
    </submittedName>
</protein>
<dbReference type="InterPro" id="IPR007737">
    <property type="entry name" value="Mga_HTH"/>
</dbReference>
<keyword evidence="5" id="KW-1185">Reference proteome</keyword>
<keyword evidence="2" id="KW-0804">Transcription</keyword>
<feature type="domain" description="Mga helix-turn-helix" evidence="3">
    <location>
        <begin position="103"/>
        <end position="165"/>
    </location>
</feature>
<gene>
    <name evidence="4" type="ORF">KQ656_10150</name>
</gene>
<evidence type="ECO:0000256" key="1">
    <source>
        <dbReference type="ARBA" id="ARBA00023015"/>
    </source>
</evidence>
<comment type="caution">
    <text evidence="4">The sequence shown here is derived from an EMBL/GenBank/DDBJ whole genome shotgun (WGS) entry which is preliminary data.</text>
</comment>
<dbReference type="Proteomes" id="UP000770161">
    <property type="component" value="Unassembled WGS sequence"/>
</dbReference>
<dbReference type="EMBL" id="JAHLZN010000021">
    <property type="protein sequence ID" value="MBU6114324.1"/>
    <property type="molecule type" value="Genomic_DNA"/>
</dbReference>
<keyword evidence="1" id="KW-0805">Transcription regulation</keyword>
<proteinExistence type="predicted"/>
<evidence type="ECO:0000313" key="5">
    <source>
        <dbReference type="Proteomes" id="UP000770161"/>
    </source>
</evidence>
<dbReference type="RefSeq" id="WP_216683771.1">
    <property type="nucleotide sequence ID" value="NZ_JAHLZN010000021.1"/>
</dbReference>
<evidence type="ECO:0000313" key="4">
    <source>
        <dbReference type="EMBL" id="MBU6114324.1"/>
    </source>
</evidence>
<evidence type="ECO:0000256" key="2">
    <source>
        <dbReference type="ARBA" id="ARBA00023163"/>
    </source>
</evidence>
<reference evidence="4 5" key="1">
    <citation type="submission" date="2021-06" db="EMBL/GenBank/DDBJ databases">
        <title>Staphylococcus lentus K169 genome sequencing.</title>
        <authorList>
            <person name="Sundareshan S."/>
            <person name="Akhila D.S."/>
            <person name="Prachi D."/>
            <person name="Sivakumar R."/>
            <person name="Rajendhran J."/>
            <person name="Isloor S."/>
            <person name="Hegde N.R."/>
        </authorList>
    </citation>
    <scope>NUCLEOTIDE SEQUENCE [LARGE SCALE GENOMIC DNA]</scope>
    <source>
        <strain evidence="4 5">K169</strain>
    </source>
</reference>
<dbReference type="InterPro" id="IPR050661">
    <property type="entry name" value="BglG_antiterminators"/>
</dbReference>
<name>A0ABS6GYV9_MAMLE</name>
<feature type="non-terminal residue" evidence="4">
    <location>
        <position position="343"/>
    </location>
</feature>
<dbReference type="PANTHER" id="PTHR30185:SF18">
    <property type="entry name" value="TRANSCRIPTIONAL REGULATOR MTLR"/>
    <property type="match status" value="1"/>
</dbReference>